<name>A0ABS9P901_9GAMM</name>
<dbReference type="Proteomes" id="UP000814385">
    <property type="component" value="Unassembled WGS sequence"/>
</dbReference>
<keyword evidence="2" id="KW-1185">Reference proteome</keyword>
<sequence>MVVAIRYCRELQGISHWLALGCRKGGGLREIAVENLPTAGVTCSSCRASCCRLEVMLVTDTGVPERYIATDAWGGQVMARLADGWCAALDRDTLRCRIYAQRPWICREFAMGSDECLAEYEPRG</sequence>
<dbReference type="PROSITE" id="PS51257">
    <property type="entry name" value="PROKAR_LIPOPROTEIN"/>
    <property type="match status" value="1"/>
</dbReference>
<comment type="caution">
    <text evidence="1">The sequence shown here is derived from an EMBL/GenBank/DDBJ whole genome shotgun (WGS) entry which is preliminary data.</text>
</comment>
<reference evidence="1 2" key="1">
    <citation type="submission" date="2020-05" db="EMBL/GenBank/DDBJ databases">
        <title>Comparative genomic analysis of denitrifying bacteria from Halomonas genus.</title>
        <authorList>
            <person name="Wang L."/>
            <person name="Shao Z."/>
        </authorList>
    </citation>
    <scope>NUCLEOTIDE SEQUENCE [LARGE SCALE GENOMIC DNA]</scope>
    <source>
        <strain evidence="1 2">A4</strain>
    </source>
</reference>
<evidence type="ECO:0000313" key="2">
    <source>
        <dbReference type="Proteomes" id="UP000814385"/>
    </source>
</evidence>
<dbReference type="EMBL" id="JABFUC010000005">
    <property type="protein sequence ID" value="MCG6657570.1"/>
    <property type="molecule type" value="Genomic_DNA"/>
</dbReference>
<organism evidence="1 2">
    <name type="scientific">Billgrantia campisalis</name>
    <dbReference type="NCBI Taxonomy" id="74661"/>
    <lineage>
        <taxon>Bacteria</taxon>
        <taxon>Pseudomonadati</taxon>
        <taxon>Pseudomonadota</taxon>
        <taxon>Gammaproteobacteria</taxon>
        <taxon>Oceanospirillales</taxon>
        <taxon>Halomonadaceae</taxon>
        <taxon>Billgrantia</taxon>
    </lineage>
</organism>
<accession>A0ABS9P901</accession>
<proteinExistence type="predicted"/>
<evidence type="ECO:0000313" key="1">
    <source>
        <dbReference type="EMBL" id="MCG6657570.1"/>
    </source>
</evidence>
<protein>
    <submittedName>
        <fullName evidence="1">YkgJ family cysteine cluster protein</fullName>
    </submittedName>
</protein>
<gene>
    <name evidence="1" type="ORF">HOP52_07315</name>
</gene>
<dbReference type="Pfam" id="PF03692">
    <property type="entry name" value="CxxCxxCC"/>
    <property type="match status" value="1"/>
</dbReference>
<dbReference type="InterPro" id="IPR005358">
    <property type="entry name" value="Puta_zinc/iron-chelating_dom"/>
</dbReference>